<dbReference type="InterPro" id="IPR036388">
    <property type="entry name" value="WH-like_DNA-bd_sf"/>
</dbReference>
<evidence type="ECO:0000256" key="4">
    <source>
        <dbReference type="SAM" id="MobiDB-lite"/>
    </source>
</evidence>
<dbReference type="SUPFAM" id="SSF46785">
    <property type="entry name" value="Winged helix' DNA-binding domain"/>
    <property type="match status" value="1"/>
</dbReference>
<feature type="region of interest" description="Disordered" evidence="4">
    <location>
        <begin position="140"/>
        <end position="163"/>
    </location>
</feature>
<dbReference type="OrthoDB" id="9792527at2"/>
<name>A0A064CMT0_9MYCO</name>
<dbReference type="PROSITE" id="PS51118">
    <property type="entry name" value="HTH_HXLR"/>
    <property type="match status" value="1"/>
</dbReference>
<proteinExistence type="predicted"/>
<dbReference type="eggNOG" id="COG1733">
    <property type="taxonomic scope" value="Bacteria"/>
</dbReference>
<protein>
    <submittedName>
        <fullName evidence="6">Transcriptional regulator</fullName>
    </submittedName>
</protein>
<dbReference type="PANTHER" id="PTHR33204">
    <property type="entry name" value="TRANSCRIPTIONAL REGULATOR, MARR FAMILY"/>
    <property type="match status" value="1"/>
</dbReference>
<dbReference type="Proteomes" id="UP000022835">
    <property type="component" value="Unassembled WGS sequence"/>
</dbReference>
<sequence>MPVDRDLISTENCSVKRALDIVGEKWTLLVLREALYGARRFERFQNRIGCPRQVLTDRLNTLVAAGVLRKVPYQEPGQRERHEYRLTEKGRELLPAVIALMHWGDKWEADAAGPPVEVVHRDCGHPVELVLRCPDDHTLLTAHDTEPRPGPGARPAETGKTSR</sequence>
<feature type="domain" description="HTH hxlR-type" evidence="5">
    <location>
        <begin position="13"/>
        <end position="112"/>
    </location>
</feature>
<evidence type="ECO:0000256" key="1">
    <source>
        <dbReference type="ARBA" id="ARBA00023015"/>
    </source>
</evidence>
<keyword evidence="7" id="KW-1185">Reference proteome</keyword>
<dbReference type="AlphaFoldDB" id="A0A064CMT0"/>
<dbReference type="GO" id="GO:0003677">
    <property type="term" value="F:DNA binding"/>
    <property type="evidence" value="ECO:0007669"/>
    <property type="project" value="UniProtKB-KW"/>
</dbReference>
<keyword evidence="3" id="KW-0804">Transcription</keyword>
<dbReference type="STRING" id="1440774.Y900_022665"/>
<accession>A0A064CMT0</accession>
<dbReference type="Gene3D" id="1.10.10.10">
    <property type="entry name" value="Winged helix-like DNA-binding domain superfamily/Winged helix DNA-binding domain"/>
    <property type="match status" value="1"/>
</dbReference>
<evidence type="ECO:0000313" key="7">
    <source>
        <dbReference type="Proteomes" id="UP000022835"/>
    </source>
</evidence>
<dbReference type="PANTHER" id="PTHR33204:SF36">
    <property type="entry name" value="TRANSCRIPTIONAL REGULATORY PROTEIN"/>
    <property type="match status" value="1"/>
</dbReference>
<dbReference type="InterPro" id="IPR036390">
    <property type="entry name" value="WH_DNA-bd_sf"/>
</dbReference>
<dbReference type="EMBL" id="JALN02000001">
    <property type="protein sequence ID" value="KDF01656.1"/>
    <property type="molecule type" value="Genomic_DNA"/>
</dbReference>
<evidence type="ECO:0000313" key="6">
    <source>
        <dbReference type="EMBL" id="KDF01656.1"/>
    </source>
</evidence>
<dbReference type="Pfam" id="PF01638">
    <property type="entry name" value="HxlR"/>
    <property type="match status" value="1"/>
</dbReference>
<keyword evidence="1" id="KW-0805">Transcription regulation</keyword>
<evidence type="ECO:0000259" key="5">
    <source>
        <dbReference type="PROSITE" id="PS51118"/>
    </source>
</evidence>
<comment type="caution">
    <text evidence="6">The sequence shown here is derived from an EMBL/GenBank/DDBJ whole genome shotgun (WGS) entry which is preliminary data.</text>
</comment>
<dbReference type="RefSeq" id="WP_036344524.1">
    <property type="nucleotide sequence ID" value="NZ_JALN02000001.1"/>
</dbReference>
<gene>
    <name evidence="6" type="ORF">Y900_022665</name>
</gene>
<dbReference type="InterPro" id="IPR002577">
    <property type="entry name" value="HTH_HxlR"/>
</dbReference>
<evidence type="ECO:0000256" key="2">
    <source>
        <dbReference type="ARBA" id="ARBA00023125"/>
    </source>
</evidence>
<keyword evidence="2" id="KW-0238">DNA-binding</keyword>
<evidence type="ECO:0000256" key="3">
    <source>
        <dbReference type="ARBA" id="ARBA00023163"/>
    </source>
</evidence>
<reference evidence="6" key="1">
    <citation type="submission" date="2014-05" db="EMBL/GenBank/DDBJ databases">
        <title>Genome sequence of Mycobacterium aromaticivorans strain JS19b1T (= DSM 45407T).</title>
        <authorList>
            <person name="Kwak Y."/>
            <person name="Park G.-S."/>
            <person name="Li Q.X."/>
            <person name="Lee S.-E."/>
            <person name="Shin J.-H."/>
        </authorList>
    </citation>
    <scope>NUCLEOTIDE SEQUENCE [LARGE SCALE GENOMIC DNA]</scope>
    <source>
        <strain evidence="6">JS19b1</strain>
    </source>
</reference>
<organism evidence="6 7">
    <name type="scientific">Mycolicibacterium aromaticivorans JS19b1 = JCM 16368</name>
    <dbReference type="NCBI Taxonomy" id="1440774"/>
    <lineage>
        <taxon>Bacteria</taxon>
        <taxon>Bacillati</taxon>
        <taxon>Actinomycetota</taxon>
        <taxon>Actinomycetes</taxon>
        <taxon>Mycobacteriales</taxon>
        <taxon>Mycobacteriaceae</taxon>
        <taxon>Mycolicibacterium</taxon>
    </lineage>
</organism>